<dbReference type="RefSeq" id="WP_339391594.1">
    <property type="nucleotide sequence ID" value="NZ_BAAAAF010000002.1"/>
</dbReference>
<organism evidence="2 3">
    <name type="scientific">Brevibacterium metallidurans</name>
    <dbReference type="NCBI Taxonomy" id="1482676"/>
    <lineage>
        <taxon>Bacteria</taxon>
        <taxon>Bacillati</taxon>
        <taxon>Actinomycetota</taxon>
        <taxon>Actinomycetes</taxon>
        <taxon>Micrococcales</taxon>
        <taxon>Brevibacteriaceae</taxon>
        <taxon>Brevibacterium</taxon>
    </lineage>
</organism>
<evidence type="ECO:0000313" key="3">
    <source>
        <dbReference type="Proteomes" id="UP001498238"/>
    </source>
</evidence>
<protein>
    <submittedName>
        <fullName evidence="2">YbaK/EbsC family protein</fullName>
    </submittedName>
</protein>
<dbReference type="EMBL" id="BAAAAF010000002">
    <property type="protein sequence ID" value="GAA0034614.1"/>
    <property type="molecule type" value="Genomic_DNA"/>
</dbReference>
<dbReference type="SUPFAM" id="SSF55826">
    <property type="entry name" value="YbaK/ProRS associated domain"/>
    <property type="match status" value="1"/>
</dbReference>
<evidence type="ECO:0000259" key="1">
    <source>
        <dbReference type="Pfam" id="PF04073"/>
    </source>
</evidence>
<dbReference type="Pfam" id="PF04073">
    <property type="entry name" value="tRNA_edit"/>
    <property type="match status" value="1"/>
</dbReference>
<dbReference type="InterPro" id="IPR036754">
    <property type="entry name" value="YbaK/aa-tRNA-synt-asso_dom_sf"/>
</dbReference>
<dbReference type="Proteomes" id="UP001498238">
    <property type="component" value="Unassembled WGS sequence"/>
</dbReference>
<dbReference type="InterPro" id="IPR007214">
    <property type="entry name" value="YbaK/aa-tRNA-synth-assoc-dom"/>
</dbReference>
<dbReference type="Gene3D" id="3.90.960.10">
    <property type="entry name" value="YbaK/aminoacyl-tRNA synthetase-associated domain"/>
    <property type="match status" value="1"/>
</dbReference>
<proteinExistence type="predicted"/>
<feature type="domain" description="YbaK/aminoacyl-tRNA synthetase-associated" evidence="1">
    <location>
        <begin position="49"/>
        <end position="170"/>
    </location>
</feature>
<name>A0ABN0SKD2_9MICO</name>
<sequence>METAHNTVARLSAQFDLRPAASAPELLAAPTAAALPTVTGDVEVFAIDPVIADTAALLAATGLGPETSANCVLVAGSRSGEERIAACLVLAHTRADVNKRVKKLLDVRKASFLTMDRAVGESGMEYGGIGPIGLPANYRILIDSRVAEADALIIGSGIRGSKLLLSGPTLASLPAAEVIEGLAHEID</sequence>
<reference evidence="2 3" key="1">
    <citation type="submission" date="2024-01" db="EMBL/GenBank/DDBJ databases">
        <title>Characterization of antibiotic resistant novel bacterial strains and their environmental applications.</title>
        <authorList>
            <person name="Manzoor S."/>
            <person name="Abbas S."/>
            <person name="Arshad M."/>
            <person name="Ahmed I."/>
        </authorList>
    </citation>
    <scope>NUCLEOTIDE SEQUENCE [LARGE SCALE GENOMIC DNA]</scope>
    <source>
        <strain evidence="2 3">NCCP-602</strain>
    </source>
</reference>
<gene>
    <name evidence="2" type="ORF">NCCP602_05750</name>
</gene>
<keyword evidence="3" id="KW-1185">Reference proteome</keyword>
<accession>A0ABN0SKD2</accession>
<evidence type="ECO:0000313" key="2">
    <source>
        <dbReference type="EMBL" id="GAA0034614.1"/>
    </source>
</evidence>
<comment type="caution">
    <text evidence="2">The sequence shown here is derived from an EMBL/GenBank/DDBJ whole genome shotgun (WGS) entry which is preliminary data.</text>
</comment>